<dbReference type="GO" id="GO:0016616">
    <property type="term" value="F:oxidoreductase activity, acting on the CH-OH group of donors, NAD or NADP as acceptor"/>
    <property type="evidence" value="ECO:0007669"/>
    <property type="project" value="TreeGrafter"/>
</dbReference>
<keyword evidence="2" id="KW-0560">Oxidoreductase</keyword>
<evidence type="ECO:0000256" key="1">
    <source>
        <dbReference type="ARBA" id="ARBA00006484"/>
    </source>
</evidence>
<dbReference type="FunFam" id="3.40.50.720:FF:000084">
    <property type="entry name" value="Short-chain dehydrogenase reductase"/>
    <property type="match status" value="1"/>
</dbReference>
<name>A0A2N3VK39_9NOCA</name>
<organism evidence="4 5">
    <name type="scientific">Nocardia fluminea</name>
    <dbReference type="NCBI Taxonomy" id="134984"/>
    <lineage>
        <taxon>Bacteria</taxon>
        <taxon>Bacillati</taxon>
        <taxon>Actinomycetota</taxon>
        <taxon>Actinomycetes</taxon>
        <taxon>Mycobacteriales</taxon>
        <taxon>Nocardiaceae</taxon>
        <taxon>Nocardia</taxon>
    </lineage>
</organism>
<keyword evidence="5" id="KW-1185">Reference proteome</keyword>
<dbReference type="EMBL" id="PJMW01000002">
    <property type="protein sequence ID" value="PKV81980.1"/>
    <property type="molecule type" value="Genomic_DNA"/>
</dbReference>
<dbReference type="PROSITE" id="PS00061">
    <property type="entry name" value="ADH_SHORT"/>
    <property type="match status" value="1"/>
</dbReference>
<dbReference type="Gene3D" id="3.40.50.720">
    <property type="entry name" value="NAD(P)-binding Rossmann-like Domain"/>
    <property type="match status" value="1"/>
</dbReference>
<dbReference type="PRINTS" id="PR00081">
    <property type="entry name" value="GDHRDH"/>
</dbReference>
<accession>A0A2N3VK39</accession>
<evidence type="ECO:0000259" key="3">
    <source>
        <dbReference type="SMART" id="SM00822"/>
    </source>
</evidence>
<evidence type="ECO:0000256" key="2">
    <source>
        <dbReference type="ARBA" id="ARBA00023002"/>
    </source>
</evidence>
<dbReference type="PRINTS" id="PR00080">
    <property type="entry name" value="SDRFAMILY"/>
</dbReference>
<dbReference type="InterPro" id="IPR057326">
    <property type="entry name" value="KR_dom"/>
</dbReference>
<dbReference type="Pfam" id="PF13561">
    <property type="entry name" value="adh_short_C2"/>
    <property type="match status" value="1"/>
</dbReference>
<evidence type="ECO:0000313" key="5">
    <source>
        <dbReference type="Proteomes" id="UP000233766"/>
    </source>
</evidence>
<dbReference type="PANTHER" id="PTHR42760">
    <property type="entry name" value="SHORT-CHAIN DEHYDROGENASES/REDUCTASES FAMILY MEMBER"/>
    <property type="match status" value="1"/>
</dbReference>
<gene>
    <name evidence="4" type="ORF">ATK86_6463</name>
</gene>
<comment type="caution">
    <text evidence="4">The sequence shown here is derived from an EMBL/GenBank/DDBJ whole genome shotgun (WGS) entry which is preliminary data.</text>
</comment>
<evidence type="ECO:0000313" key="4">
    <source>
        <dbReference type="EMBL" id="PKV81980.1"/>
    </source>
</evidence>
<dbReference type="OrthoDB" id="286404at2"/>
<dbReference type="AlphaFoldDB" id="A0A2N3VK39"/>
<dbReference type="CDD" id="cd05233">
    <property type="entry name" value="SDR_c"/>
    <property type="match status" value="1"/>
</dbReference>
<sequence>MNWARLDGQVAVVTGGNDGIGLGFARGLAQAGASVAVLGRRPERNAAAAEQLPGDARPFTCDVADEVSVTAAFDAVVEAYGRIDSCFVNAGISGTAGPALAGTAGEWNNVLGVNLTGAFFTARAAADRIRQRGEGGSIVFTSSLAAFDASPLNAPYAASKAGVLALTRSLAAASARDRIRVNAIVPGWVETAMTEDAMGSDGADKILRRIPLHRWGSAEDFEGLAVLLAGSGSSYLTGQAVVVDGGYSVF</sequence>
<reference evidence="4 5" key="1">
    <citation type="submission" date="2017-12" db="EMBL/GenBank/DDBJ databases">
        <title>Sequencing the genomes of 1000 Actinobacteria strains.</title>
        <authorList>
            <person name="Klenk H.-P."/>
        </authorList>
    </citation>
    <scope>NUCLEOTIDE SEQUENCE [LARGE SCALE GENOMIC DNA]</scope>
    <source>
        <strain evidence="4 5">DSM 44489</strain>
    </source>
</reference>
<comment type="similarity">
    <text evidence="1">Belongs to the short-chain dehydrogenases/reductases (SDR) family.</text>
</comment>
<dbReference type="InterPro" id="IPR036291">
    <property type="entry name" value="NAD(P)-bd_dom_sf"/>
</dbReference>
<protein>
    <submittedName>
        <fullName evidence="4">NAD(P)-dependent dehydrogenase (Short-subunit alcohol dehydrogenase family)</fullName>
    </submittedName>
</protein>
<dbReference type="SMART" id="SM00822">
    <property type="entry name" value="PKS_KR"/>
    <property type="match status" value="1"/>
</dbReference>
<dbReference type="Proteomes" id="UP000233766">
    <property type="component" value="Unassembled WGS sequence"/>
</dbReference>
<feature type="domain" description="Ketoreductase" evidence="3">
    <location>
        <begin position="9"/>
        <end position="191"/>
    </location>
</feature>
<dbReference type="RefSeq" id="WP_101467609.1">
    <property type="nucleotide sequence ID" value="NZ_PJMW01000002.1"/>
</dbReference>
<dbReference type="SUPFAM" id="SSF51735">
    <property type="entry name" value="NAD(P)-binding Rossmann-fold domains"/>
    <property type="match status" value="1"/>
</dbReference>
<dbReference type="InterPro" id="IPR002347">
    <property type="entry name" value="SDR_fam"/>
</dbReference>
<dbReference type="InterPro" id="IPR020904">
    <property type="entry name" value="Sc_DH/Rdtase_CS"/>
</dbReference>
<proteinExistence type="inferred from homology"/>